<evidence type="ECO:0000313" key="3">
    <source>
        <dbReference type="Proteomes" id="UP000887566"/>
    </source>
</evidence>
<protein>
    <submittedName>
        <fullName evidence="4">Uncharacterized protein</fullName>
    </submittedName>
</protein>
<feature type="transmembrane region" description="Helical" evidence="1">
    <location>
        <begin position="29"/>
        <end position="51"/>
    </location>
</feature>
<keyword evidence="1" id="KW-1133">Transmembrane helix</keyword>
<evidence type="ECO:0000313" key="4">
    <source>
        <dbReference type="WBParaSite" id="PSAMB.scaffold1430size31614.g13128.t1"/>
    </source>
</evidence>
<dbReference type="Proteomes" id="UP000887566">
    <property type="component" value="Unplaced"/>
</dbReference>
<sequence>MSRALIAFLILAVVVAVAAQKKRADDTMSIVDVVGFCGSFLLFTCIALIGYFKANWRICTCILVICFGPVGLCCALCMPKRRTATIPTVCMSDV</sequence>
<accession>A0A914V110</accession>
<feature type="signal peptide" evidence="2">
    <location>
        <begin position="1"/>
        <end position="19"/>
    </location>
</feature>
<feature type="transmembrane region" description="Helical" evidence="1">
    <location>
        <begin position="58"/>
        <end position="78"/>
    </location>
</feature>
<evidence type="ECO:0000256" key="1">
    <source>
        <dbReference type="SAM" id="Phobius"/>
    </source>
</evidence>
<dbReference type="WBParaSite" id="PSAMB.scaffold1430size31614.g13128.t1">
    <property type="protein sequence ID" value="PSAMB.scaffold1430size31614.g13128.t1"/>
    <property type="gene ID" value="PSAMB.scaffold1430size31614.g13128"/>
</dbReference>
<keyword evidence="1" id="KW-0472">Membrane</keyword>
<keyword evidence="2" id="KW-0732">Signal</keyword>
<keyword evidence="1" id="KW-0812">Transmembrane</keyword>
<reference evidence="4" key="1">
    <citation type="submission" date="2022-11" db="UniProtKB">
        <authorList>
            <consortium name="WormBaseParasite"/>
        </authorList>
    </citation>
    <scope>IDENTIFICATION</scope>
</reference>
<name>A0A914V110_9BILA</name>
<feature type="chain" id="PRO_5037824015" evidence="2">
    <location>
        <begin position="20"/>
        <end position="94"/>
    </location>
</feature>
<proteinExistence type="predicted"/>
<organism evidence="3 4">
    <name type="scientific">Plectus sambesii</name>
    <dbReference type="NCBI Taxonomy" id="2011161"/>
    <lineage>
        <taxon>Eukaryota</taxon>
        <taxon>Metazoa</taxon>
        <taxon>Ecdysozoa</taxon>
        <taxon>Nematoda</taxon>
        <taxon>Chromadorea</taxon>
        <taxon>Plectida</taxon>
        <taxon>Plectina</taxon>
        <taxon>Plectoidea</taxon>
        <taxon>Plectidae</taxon>
        <taxon>Plectus</taxon>
    </lineage>
</organism>
<evidence type="ECO:0000256" key="2">
    <source>
        <dbReference type="SAM" id="SignalP"/>
    </source>
</evidence>
<dbReference type="AlphaFoldDB" id="A0A914V110"/>
<keyword evidence="3" id="KW-1185">Reference proteome</keyword>